<dbReference type="InterPro" id="IPR036816">
    <property type="entry name" value="RNaseA-like_dom_sf"/>
</dbReference>
<evidence type="ECO:0000313" key="8">
    <source>
        <dbReference type="Proteomes" id="UP000694407"/>
    </source>
</evidence>
<comment type="subcellular location">
    <subcellularLocation>
        <location evidence="1">Secreted</location>
    </subcellularLocation>
</comment>
<dbReference type="GeneTree" id="ENSGT00730000111478"/>
<sequence>MILMVMVFLMLLFWENELNEDEVGSSIEHLNVDYPQNAIPVRYCNHMILRRIIREPDHTCKKEHVFIHERPQKLNNICTASNKVTCRNHSTILCYQSTITFKMTVCQLTDGTKYPACRYRIAPPTEGFVLITCDELGPVNFQGYVL</sequence>
<feature type="chain" id="PRO_5033991577" evidence="5">
    <location>
        <begin position="19"/>
        <end position="146"/>
    </location>
</feature>
<dbReference type="PANTHER" id="PTHR11437">
    <property type="entry name" value="RIBONUCLEASE"/>
    <property type="match status" value="1"/>
</dbReference>
<dbReference type="Proteomes" id="UP000694407">
    <property type="component" value="Unplaced"/>
</dbReference>
<dbReference type="AlphaFoldDB" id="A0A8C5YNS8"/>
<reference evidence="7" key="2">
    <citation type="submission" date="2025-09" db="UniProtKB">
        <authorList>
            <consortium name="Ensembl"/>
        </authorList>
    </citation>
    <scope>IDENTIFICATION</scope>
</reference>
<dbReference type="SMART" id="SM00092">
    <property type="entry name" value="RNAse_Pc"/>
    <property type="match status" value="1"/>
</dbReference>
<feature type="domain" description="Ribonuclease A-domain" evidence="6">
    <location>
        <begin position="22"/>
        <end position="145"/>
    </location>
</feature>
<keyword evidence="8" id="KW-1185">Reference proteome</keyword>
<accession>A0A8C5YNS8</accession>
<dbReference type="Ensembl" id="ENSMMMT00000001114.1">
    <property type="protein sequence ID" value="ENSMMMP00000000997.1"/>
    <property type="gene ID" value="ENSMMMG00000000946.1"/>
</dbReference>
<proteinExistence type="inferred from homology"/>
<dbReference type="KEGG" id="mmma:107137858"/>
<dbReference type="GO" id="GO:0050830">
    <property type="term" value="P:defense response to Gram-positive bacterium"/>
    <property type="evidence" value="ECO:0007669"/>
    <property type="project" value="TreeGrafter"/>
</dbReference>
<dbReference type="FunFam" id="3.10.130.10:FF:000002">
    <property type="entry name" value="Inactive ribonuclease-like protein 10"/>
    <property type="match status" value="1"/>
</dbReference>
<protein>
    <submittedName>
        <fullName evidence="7">Ribonuclease A family member 12 (inactive)</fullName>
    </submittedName>
</protein>
<dbReference type="Pfam" id="PF00074">
    <property type="entry name" value="RnaseA"/>
    <property type="match status" value="1"/>
</dbReference>
<evidence type="ECO:0000256" key="2">
    <source>
        <dbReference type="ARBA" id="ARBA00005600"/>
    </source>
</evidence>
<organism evidence="7 8">
    <name type="scientific">Marmota marmota marmota</name>
    <name type="common">Alpine marmot</name>
    <dbReference type="NCBI Taxonomy" id="9994"/>
    <lineage>
        <taxon>Eukaryota</taxon>
        <taxon>Metazoa</taxon>
        <taxon>Chordata</taxon>
        <taxon>Craniata</taxon>
        <taxon>Vertebrata</taxon>
        <taxon>Euteleostomi</taxon>
        <taxon>Mammalia</taxon>
        <taxon>Eutheria</taxon>
        <taxon>Euarchontoglires</taxon>
        <taxon>Glires</taxon>
        <taxon>Rodentia</taxon>
        <taxon>Sciuromorpha</taxon>
        <taxon>Sciuridae</taxon>
        <taxon>Xerinae</taxon>
        <taxon>Marmotini</taxon>
        <taxon>Marmota</taxon>
    </lineage>
</organism>
<evidence type="ECO:0000256" key="1">
    <source>
        <dbReference type="ARBA" id="ARBA00004613"/>
    </source>
</evidence>
<dbReference type="InterPro" id="IPR001427">
    <property type="entry name" value="RNaseA"/>
</dbReference>
<dbReference type="SUPFAM" id="SSF54076">
    <property type="entry name" value="RNase A-like"/>
    <property type="match status" value="1"/>
</dbReference>
<dbReference type="PANTHER" id="PTHR11437:SF20">
    <property type="entry name" value="INACTIVE RIBONUCLEASE-LIKE PROTEIN 12-RELATED"/>
    <property type="match status" value="1"/>
</dbReference>
<gene>
    <name evidence="7" type="primary">RNASE12</name>
</gene>
<keyword evidence="4 5" id="KW-0732">Signal</keyword>
<reference evidence="7" key="1">
    <citation type="submission" date="2025-08" db="UniProtKB">
        <authorList>
            <consortium name="Ensembl"/>
        </authorList>
    </citation>
    <scope>IDENTIFICATION</scope>
</reference>
<evidence type="ECO:0000256" key="5">
    <source>
        <dbReference type="SAM" id="SignalP"/>
    </source>
</evidence>
<evidence type="ECO:0000256" key="3">
    <source>
        <dbReference type="ARBA" id="ARBA00022525"/>
    </source>
</evidence>
<dbReference type="CTD" id="493901"/>
<comment type="similarity">
    <text evidence="2">Belongs to the pancreatic ribonuclease family.</text>
</comment>
<dbReference type="OrthoDB" id="9824991at2759"/>
<feature type="signal peptide" evidence="5">
    <location>
        <begin position="1"/>
        <end position="18"/>
    </location>
</feature>
<dbReference type="GO" id="GO:0003676">
    <property type="term" value="F:nucleic acid binding"/>
    <property type="evidence" value="ECO:0007669"/>
    <property type="project" value="InterPro"/>
</dbReference>
<dbReference type="InterPro" id="IPR023412">
    <property type="entry name" value="RNaseA_domain"/>
</dbReference>
<keyword evidence="3" id="KW-0964">Secreted</keyword>
<dbReference type="Gene3D" id="3.10.130.10">
    <property type="entry name" value="Ribonuclease A-like domain"/>
    <property type="match status" value="1"/>
</dbReference>
<evidence type="ECO:0000259" key="6">
    <source>
        <dbReference type="SMART" id="SM00092"/>
    </source>
</evidence>
<dbReference type="GO" id="GO:0005576">
    <property type="term" value="C:extracellular region"/>
    <property type="evidence" value="ECO:0007669"/>
    <property type="project" value="UniProtKB-SubCell"/>
</dbReference>
<name>A0A8C5YNS8_MARMA</name>
<dbReference type="GO" id="GO:0004540">
    <property type="term" value="F:RNA nuclease activity"/>
    <property type="evidence" value="ECO:0007669"/>
    <property type="project" value="TreeGrafter"/>
</dbReference>
<evidence type="ECO:0000313" key="7">
    <source>
        <dbReference type="Ensembl" id="ENSMMMP00000000997.1"/>
    </source>
</evidence>
<evidence type="ECO:0000256" key="4">
    <source>
        <dbReference type="ARBA" id="ARBA00022729"/>
    </source>
</evidence>
<dbReference type="GeneID" id="107137858"/>